<dbReference type="Proteomes" id="UP000460194">
    <property type="component" value="Unassembled WGS sequence"/>
</dbReference>
<proteinExistence type="predicted"/>
<accession>A0A6B1I9J8</accession>
<organism evidence="1 2">
    <name type="scientific">Halorubrum distributum</name>
    <dbReference type="NCBI Taxonomy" id="29283"/>
    <lineage>
        <taxon>Archaea</taxon>
        <taxon>Methanobacteriati</taxon>
        <taxon>Methanobacteriota</taxon>
        <taxon>Stenosarchaea group</taxon>
        <taxon>Halobacteria</taxon>
        <taxon>Halobacteriales</taxon>
        <taxon>Haloferacaceae</taxon>
        <taxon>Halorubrum</taxon>
        <taxon>Halorubrum distributum group</taxon>
    </lineage>
</organism>
<dbReference type="EMBL" id="WMEO01000023">
    <property type="protein sequence ID" value="MYL17522.1"/>
    <property type="molecule type" value="Genomic_DNA"/>
</dbReference>
<gene>
    <name evidence="1" type="ORF">GLW36_12825</name>
</gene>
<dbReference type="GeneID" id="72713791"/>
<evidence type="ECO:0000313" key="1">
    <source>
        <dbReference type="EMBL" id="MYL17522.1"/>
    </source>
</evidence>
<dbReference type="AlphaFoldDB" id="A0A6B1I9J8"/>
<evidence type="ECO:0000313" key="2">
    <source>
        <dbReference type="Proteomes" id="UP000460194"/>
    </source>
</evidence>
<dbReference type="RefSeq" id="WP_159369398.1">
    <property type="nucleotide sequence ID" value="NZ_WMEO01000023.1"/>
</dbReference>
<reference evidence="1 2" key="1">
    <citation type="submission" date="2019-11" db="EMBL/GenBank/DDBJ databases">
        <title>Genome sequences of 17 halophilic strains isolated from different environments.</title>
        <authorList>
            <person name="Furrow R.E."/>
        </authorList>
    </citation>
    <scope>NUCLEOTIDE SEQUENCE [LARGE SCALE GENOMIC DNA]</scope>
    <source>
        <strain evidence="1 2">22517_05_Cabo</strain>
    </source>
</reference>
<comment type="caution">
    <text evidence="1">The sequence shown here is derived from an EMBL/GenBank/DDBJ whole genome shotgun (WGS) entry which is preliminary data.</text>
</comment>
<sequence>MATFAVDCPGCGVSKEHMTTTANQIGVHCSCGITFSVNIDEQAVDDWWERGES</sequence>
<name>A0A6B1I9J8_9EURY</name>
<protein>
    <submittedName>
        <fullName evidence="1">Uncharacterized protein</fullName>
    </submittedName>
</protein>